<dbReference type="InterPro" id="IPR052155">
    <property type="entry name" value="Biofilm_reg_signaling"/>
</dbReference>
<dbReference type="HOGENOM" id="CLU_503206_0_0_7"/>
<evidence type="ECO:0000259" key="1">
    <source>
        <dbReference type="PROSITE" id="PS50112"/>
    </source>
</evidence>
<organism evidence="2 3">
    <name type="scientific">Nitratidesulfovibrio vulgaris (strain DP4)</name>
    <name type="common">Desulfovibrio vulgaris</name>
    <dbReference type="NCBI Taxonomy" id="391774"/>
    <lineage>
        <taxon>Bacteria</taxon>
        <taxon>Pseudomonadati</taxon>
        <taxon>Thermodesulfobacteriota</taxon>
        <taxon>Desulfovibrionia</taxon>
        <taxon>Desulfovibrionales</taxon>
        <taxon>Desulfovibrionaceae</taxon>
        <taxon>Nitratidesulfovibrio</taxon>
    </lineage>
</organism>
<feature type="domain" description="PAS" evidence="1">
    <location>
        <begin position="122"/>
        <end position="151"/>
    </location>
</feature>
<dbReference type="KEGG" id="dvl:Dvul_1586"/>
<dbReference type="SUPFAM" id="SSF55785">
    <property type="entry name" value="PYP-like sensor domain (PAS domain)"/>
    <property type="match status" value="3"/>
</dbReference>
<dbReference type="EMBL" id="CP000527">
    <property type="protein sequence ID" value="ABM28603.1"/>
    <property type="molecule type" value="Genomic_DNA"/>
</dbReference>
<evidence type="ECO:0000313" key="2">
    <source>
        <dbReference type="EMBL" id="ABM28603.1"/>
    </source>
</evidence>
<reference evidence="3" key="1">
    <citation type="journal article" date="2009" name="Environ. Microbiol.">
        <title>Contribution of mobile genetic elements to Desulfovibrio vulgaris genome plasticity.</title>
        <authorList>
            <person name="Walker C.B."/>
            <person name="Stolyar S."/>
            <person name="Chivian D."/>
            <person name="Pinel N."/>
            <person name="Gabster J.A."/>
            <person name="Dehal P.S."/>
            <person name="He Z."/>
            <person name="Yang Z.K."/>
            <person name="Yen H.C."/>
            <person name="Zhou J."/>
            <person name="Wall J.D."/>
            <person name="Hazen T.C."/>
            <person name="Arkin A.P."/>
            <person name="Stahl D.A."/>
        </authorList>
    </citation>
    <scope>NUCLEOTIDE SEQUENCE [LARGE SCALE GENOMIC DNA]</scope>
    <source>
        <strain evidence="3">DP4</strain>
    </source>
</reference>
<gene>
    <name evidence="2" type="ordered locus">Dvul_1586</name>
</gene>
<dbReference type="InterPro" id="IPR010982">
    <property type="entry name" value="Lambda_DNA-bd_dom_sf"/>
</dbReference>
<dbReference type="PANTHER" id="PTHR44757">
    <property type="entry name" value="DIGUANYLATE CYCLASE DGCP"/>
    <property type="match status" value="1"/>
</dbReference>
<dbReference type="Pfam" id="PF13426">
    <property type="entry name" value="PAS_9"/>
    <property type="match status" value="1"/>
</dbReference>
<dbReference type="GO" id="GO:0003677">
    <property type="term" value="F:DNA binding"/>
    <property type="evidence" value="ECO:0007669"/>
    <property type="project" value="InterPro"/>
</dbReference>
<dbReference type="PROSITE" id="PS50112">
    <property type="entry name" value="PAS"/>
    <property type="match status" value="1"/>
</dbReference>
<name>A0A0H3A8M2_NITV4</name>
<dbReference type="Proteomes" id="UP000009173">
    <property type="component" value="Chromosome"/>
</dbReference>
<dbReference type="NCBIfam" id="TIGR00229">
    <property type="entry name" value="sensory_box"/>
    <property type="match status" value="1"/>
</dbReference>
<sequence length="541" mass="60999">MTLNELVDFYRPRLDASPDLGLLLDGHGNVLHANGPLRSLFDEGYTSAQPEGVARQLLDNMRTSERDTAAPVHETRLRMALPDGAGIRQVDWKTLTIPAAEGRLLLAWGRLRTTEGGREMGFTILPNGNISAVSPMLSAICGYAPDELIGRPARQFYYTDTARRRVVSQLLEKKEVENGEVTLRRKDGSPLILWYSAESIRDASGSMVAYSGYFQQRPFVFSSKLANDFARIVDALPGVAWVCGRDLRIVAVNDSYLEAYNRSRNDVIGRTEHDFLPAEQARYLVEAALRVFEEKQELLHPAVPHLLDPAVWFRTVRRPIFDDARQEVIGLLGIAQDISGKVRQENVFMEQLRATESDVVVVTDDQGRILRRSLQTLSPSIFGKREPFEAYTLDMRPVLDLLDVDDLPKVRQALHAALREHREQHIECRIRNLTGSYTTVLARLVFNDTIYGEPRMYVVARDIGGEMELRQASMVIERLKEAARAKTDRELARFLNVSAASISNARKNDRVPPDWIIDTGLRTGRSIDWLVRGILSDIHSA</sequence>
<protein>
    <submittedName>
        <fullName evidence="2">Putative PAS/PAC sensor protein</fullName>
    </submittedName>
</protein>
<proteinExistence type="predicted"/>
<dbReference type="InterPro" id="IPR000014">
    <property type="entry name" value="PAS"/>
</dbReference>
<dbReference type="InterPro" id="IPR035965">
    <property type="entry name" value="PAS-like_dom_sf"/>
</dbReference>
<dbReference type="Gene3D" id="3.30.450.20">
    <property type="entry name" value="PAS domain"/>
    <property type="match status" value="3"/>
</dbReference>
<dbReference type="GO" id="GO:0045892">
    <property type="term" value="P:negative regulation of DNA-templated transcription"/>
    <property type="evidence" value="ECO:0007669"/>
    <property type="project" value="InterPro"/>
</dbReference>
<dbReference type="PANTHER" id="PTHR44757:SF2">
    <property type="entry name" value="BIOFILM ARCHITECTURE MAINTENANCE PROTEIN MBAA"/>
    <property type="match status" value="1"/>
</dbReference>
<evidence type="ECO:0000313" key="3">
    <source>
        <dbReference type="Proteomes" id="UP000009173"/>
    </source>
</evidence>
<dbReference type="Pfam" id="PF08448">
    <property type="entry name" value="PAS_4"/>
    <property type="match status" value="1"/>
</dbReference>
<dbReference type="InterPro" id="IPR013656">
    <property type="entry name" value="PAS_4"/>
</dbReference>
<dbReference type="InterPro" id="IPR010744">
    <property type="entry name" value="Phage_CI_N"/>
</dbReference>
<dbReference type="SMART" id="SM00091">
    <property type="entry name" value="PAS"/>
    <property type="match status" value="4"/>
</dbReference>
<dbReference type="RefSeq" id="WP_011792362.1">
    <property type="nucleotide sequence ID" value="NC_008751.1"/>
</dbReference>
<dbReference type="AlphaFoldDB" id="A0A0H3A8M2"/>
<dbReference type="Gene3D" id="1.10.260.40">
    <property type="entry name" value="lambda repressor-like DNA-binding domains"/>
    <property type="match status" value="1"/>
</dbReference>
<accession>A0A0H3A8M2</accession>
<dbReference type="Pfam" id="PF07022">
    <property type="entry name" value="Phage_CI_repr"/>
    <property type="match status" value="1"/>
</dbReference>
<dbReference type="CDD" id="cd00130">
    <property type="entry name" value="PAS"/>
    <property type="match status" value="2"/>
</dbReference>